<reference evidence="1 2" key="1">
    <citation type="submission" date="2020-08" db="EMBL/GenBank/DDBJ databases">
        <title>Aquariorum lacteus gen. nov., sp. nov., a new member of the family Comamonadaceae, isolated from freshwater aquarium.</title>
        <authorList>
            <person name="Chun S.-J."/>
        </authorList>
    </citation>
    <scope>NUCLEOTIDE SEQUENCE [LARGE SCALE GENOMIC DNA]</scope>
    <source>
        <strain evidence="1 2">SJAQ100</strain>
    </source>
</reference>
<dbReference type="Proteomes" id="UP000586093">
    <property type="component" value="Unassembled WGS sequence"/>
</dbReference>
<evidence type="ECO:0000313" key="1">
    <source>
        <dbReference type="EMBL" id="MBB1162631.1"/>
    </source>
</evidence>
<name>A0A839HTL9_9BURK</name>
<dbReference type="Pfam" id="PF09650">
    <property type="entry name" value="PHA_gran_rgn"/>
    <property type="match status" value="1"/>
</dbReference>
<dbReference type="AlphaFoldDB" id="A0A839HTL9"/>
<organism evidence="1 2">
    <name type="scientific">Aquariibacter albus</name>
    <dbReference type="NCBI Taxonomy" id="2759899"/>
    <lineage>
        <taxon>Bacteria</taxon>
        <taxon>Pseudomonadati</taxon>
        <taxon>Pseudomonadota</taxon>
        <taxon>Betaproteobacteria</taxon>
        <taxon>Burkholderiales</taxon>
        <taxon>Sphaerotilaceae</taxon>
        <taxon>Aquariibacter</taxon>
    </lineage>
</organism>
<evidence type="ECO:0000313" key="2">
    <source>
        <dbReference type="Proteomes" id="UP000586093"/>
    </source>
</evidence>
<sequence length="105" mass="11287">MPVLHIRRSHALGLDRARELAARWTAEAEARFGMRCSPQPGEGADIVRFQRSGVQGELRVAADCFSLEARLGLVLGAFAPRIQAEIEANLDQLLAGEAGLPPATP</sequence>
<gene>
    <name evidence="1" type="ORF">H4F90_11640</name>
</gene>
<comment type="caution">
    <text evidence="1">The sequence shown here is derived from an EMBL/GenBank/DDBJ whole genome shotgun (WGS) entry which is preliminary data.</text>
</comment>
<dbReference type="NCBIfam" id="TIGR02610">
    <property type="entry name" value="PHA_gran_rgn"/>
    <property type="match status" value="1"/>
</dbReference>
<protein>
    <submittedName>
        <fullName evidence="1">Polyhydroxyalkanoic acid system family protein</fullName>
    </submittedName>
</protein>
<accession>A0A839HTL9</accession>
<dbReference type="RefSeq" id="WP_182664760.1">
    <property type="nucleotide sequence ID" value="NZ_JACIVI010000004.1"/>
</dbReference>
<dbReference type="InterPro" id="IPR013433">
    <property type="entry name" value="PHA_gran_rgn"/>
</dbReference>
<proteinExistence type="predicted"/>
<dbReference type="EMBL" id="JACIVI010000004">
    <property type="protein sequence ID" value="MBB1162631.1"/>
    <property type="molecule type" value="Genomic_DNA"/>
</dbReference>
<keyword evidence="2" id="KW-1185">Reference proteome</keyword>